<dbReference type="Gene3D" id="3.80.10.10">
    <property type="entry name" value="Ribonuclease Inhibitor"/>
    <property type="match status" value="1"/>
</dbReference>
<dbReference type="Pfam" id="PF13306">
    <property type="entry name" value="LRR_5"/>
    <property type="match status" value="2"/>
</dbReference>
<name>A0A9Q9F311_9BACT</name>
<dbReference type="EMBL" id="CP101127">
    <property type="protein sequence ID" value="UTO26261.1"/>
    <property type="molecule type" value="Genomic_DNA"/>
</dbReference>
<proteinExistence type="predicted"/>
<dbReference type="SUPFAM" id="SSF52058">
    <property type="entry name" value="L domain-like"/>
    <property type="match status" value="1"/>
</dbReference>
<keyword evidence="2" id="KW-0472">Membrane</keyword>
<feature type="transmembrane region" description="Helical" evidence="2">
    <location>
        <begin position="32"/>
        <end position="55"/>
    </location>
</feature>
<evidence type="ECO:0000256" key="2">
    <source>
        <dbReference type="SAM" id="Phobius"/>
    </source>
</evidence>
<keyword evidence="2" id="KW-1133">Transmembrane helix</keyword>
<evidence type="ECO:0000313" key="3">
    <source>
        <dbReference type="EMBL" id="MDI3048279.1"/>
    </source>
</evidence>
<dbReference type="AlphaFoldDB" id="A0A9Q9F311"/>
<reference evidence="3" key="2">
    <citation type="submission" date="2023-04" db="EMBL/GenBank/DDBJ databases">
        <title>Genomes of recent Mycoplasma hyosynoviae isolates 2023.</title>
        <authorList>
            <person name="Spergser J."/>
        </authorList>
    </citation>
    <scope>NUCLEOTIDE SEQUENCE</scope>
    <source>
        <strain evidence="3">SN1J23N</strain>
    </source>
</reference>
<evidence type="ECO:0000313" key="5">
    <source>
        <dbReference type="Proteomes" id="UP001059349"/>
    </source>
</evidence>
<dbReference type="InterPro" id="IPR032675">
    <property type="entry name" value="LRR_dom_sf"/>
</dbReference>
<dbReference type="EMBL" id="JASBCP010000010">
    <property type="protein sequence ID" value="MDI3048279.1"/>
    <property type="molecule type" value="Genomic_DNA"/>
</dbReference>
<feature type="region of interest" description="Disordered" evidence="1">
    <location>
        <begin position="1"/>
        <end position="26"/>
    </location>
</feature>
<gene>
    <name evidence="4" type="ORF">NMG93_01660</name>
    <name evidence="3" type="ORF">QJ129_03360</name>
</gene>
<accession>A0A9Q9F311</accession>
<feature type="compositionally biased region" description="Polar residues" evidence="1">
    <location>
        <begin position="7"/>
        <end position="26"/>
    </location>
</feature>
<keyword evidence="2" id="KW-0812">Transmembrane</keyword>
<sequence length="1103" mass="126754">MKEQEQKNLITQEQLPQQNQDKVKSQTPKNKVIIWSAAGAAAAALSSVASLTTVFSNQRKVSFLDKVLQSIKIDVKDKETKTRDDIKTIADFASSNLDTKLYELVVEEVDGEVNKQPLAKDKPYTTFRTKFALRNKITKAQSNFKIFDFKDVRPPKEKQQLNDLGKISEKEEDRVNDKVKIEFVNFNRGQNLASTVAAIDESGKFKHFNIYLKQDNDDILQYEIVNVGVETNDEEAKAIFSYQLKVKSIDDEKFVSDKLSIEFKDFAIPSTRLTEYLNSLNFQYKDVTSTYIQDANKEGIVEATTLTNPNYQFEFENFEKLEAEQKVKAKIKIVDKNTKETSQSRDIEISGFYDYQKAVEELTSQINFDYNDKENTFANELKKQNLTNNLSSLPIGNKFEVTYYGNELTQGNENDPDARKTAIVSFKIKDKRTQFESSEKSYTIDGFKEYKIKSELDTYLNQIVLDVADKGSKFIENIEYSNITKTNFDEEKYQIDLGTFLIVKQDDLTSIKVHFRITEKNSQNIYSNQRTVEIKDFKIPKKLLDEWAKSISFDVSKKSETMAYDCWDDFNKIDIRRNIDNTKFKFFGQPSVKQTGADELTIRFKIYDLKDTNTMSDETVFKINKFKTAETNANSFDYYLYEHNGHQVACLNKRKIENIFTVPSVIKSFKVKKAMSLYAYENFSRHYCIKVSEGIEEVENLVYTSANATSDLLALSLPTSIKVAKNVIVGPTKNLLYFGMPSTIEQAQGLYESSNTTFGEENVFSNFNYHHGTENFLGKSLDPNDKINWKGGFKFELYHSDSPFAKYRIKPNLDSKYSFLIKIEGNKLAKLIEKKETPNELSLNLDYENFEGIVEGALHGSKATKISLESTKIENLENVFSLANSTLTELDLSKVTKFKYFNKLGPSFNNIQKIKLPDNMGDHLSFSFYGWKNLKEVVLPKTAKYITSYMFYGCKKLEKINFDELINLEQIVHPDDLNNNSGDLKHIHFISSDVMTEIDLSKTNLKKLAGYVFASMKKLGKIILPSTLQRVGRTIAYNNYNTNNTPNNEDDDTITFDQLLTIKIKGTQQKPGGWHNRWIGQYWTSEKPNGTDESKVKIEWGQS</sequence>
<protein>
    <submittedName>
        <fullName evidence="4">Leucine-rich repeat domain-containing protein</fullName>
    </submittedName>
    <submittedName>
        <fullName evidence="3">Leucine-rich repeat protein</fullName>
    </submittedName>
</protein>
<organism evidence="4 5">
    <name type="scientific">Metamycoplasma hyosynoviae</name>
    <dbReference type="NCBI Taxonomy" id="29559"/>
    <lineage>
        <taxon>Bacteria</taxon>
        <taxon>Bacillati</taxon>
        <taxon>Mycoplasmatota</taxon>
        <taxon>Mycoplasmoidales</taxon>
        <taxon>Metamycoplasmataceae</taxon>
        <taxon>Metamycoplasma</taxon>
    </lineage>
</organism>
<reference evidence="4" key="1">
    <citation type="submission" date="2022-07" db="EMBL/GenBank/DDBJ databases">
        <title>Complete genome of Mycoplasma hyosynoviae B1.</title>
        <authorList>
            <person name="Spergser J."/>
        </authorList>
    </citation>
    <scope>NUCLEOTIDE SEQUENCE</scope>
    <source>
        <strain evidence="4">B1</strain>
    </source>
</reference>
<dbReference type="Proteomes" id="UP001059349">
    <property type="component" value="Chromosome"/>
</dbReference>
<dbReference type="GeneID" id="75105179"/>
<dbReference type="RefSeq" id="WP_254735516.1">
    <property type="nucleotide sequence ID" value="NZ_CP101127.1"/>
</dbReference>
<dbReference type="InterPro" id="IPR026906">
    <property type="entry name" value="LRR_5"/>
</dbReference>
<evidence type="ECO:0000256" key="1">
    <source>
        <dbReference type="SAM" id="MobiDB-lite"/>
    </source>
</evidence>
<dbReference type="Proteomes" id="UP001233782">
    <property type="component" value="Unassembled WGS sequence"/>
</dbReference>
<evidence type="ECO:0000313" key="4">
    <source>
        <dbReference type="EMBL" id="UTO26261.1"/>
    </source>
</evidence>